<sequence>MTYMLMASEDIKLPKDAYSIQRNVAAWYDKYQGNGGVHIFNMTRVAGTYDYDCEFITRVPPGGYYLDSWTQTVVTSHTKVRLNAVTNPTYSASGFSVDLKKGTLSFYAWYPYYGGASDSFSVSLFDN</sequence>
<reference evidence="1 2" key="1">
    <citation type="submission" date="2015-11" db="EMBL/GenBank/DDBJ databases">
        <authorList>
            <consortium name="Pathogen Informatics"/>
        </authorList>
    </citation>
    <scope>NUCLEOTIDE SEQUENCE [LARGE SCALE GENOMIC DNA]</scope>
    <source>
        <strain evidence="1 2">006A-0059</strain>
    </source>
</reference>
<keyword evidence="2" id="KW-1185">Reference proteome</keyword>
<gene>
    <name evidence="1" type="ORF">ERS686654_01820</name>
</gene>
<dbReference type="AlphaFoldDB" id="A0A0S4SQY4"/>
<dbReference type="Proteomes" id="UP000052237">
    <property type="component" value="Unassembled WGS sequence"/>
</dbReference>
<accession>A0A0S4SQY4</accession>
<proteinExistence type="predicted"/>
<organism evidence="1 2">
    <name type="scientific">Campylobacter hyointestinalis subsp. hyointestinalis</name>
    <dbReference type="NCBI Taxonomy" id="91352"/>
    <lineage>
        <taxon>Bacteria</taxon>
        <taxon>Pseudomonadati</taxon>
        <taxon>Campylobacterota</taxon>
        <taxon>Epsilonproteobacteria</taxon>
        <taxon>Campylobacterales</taxon>
        <taxon>Campylobacteraceae</taxon>
        <taxon>Campylobacter</taxon>
    </lineage>
</organism>
<protein>
    <submittedName>
        <fullName evidence="1">Uncharacterized protein</fullName>
    </submittedName>
</protein>
<evidence type="ECO:0000313" key="2">
    <source>
        <dbReference type="Proteomes" id="UP000052237"/>
    </source>
</evidence>
<name>A0A0S4SQY4_CAMHY</name>
<comment type="caution">
    <text evidence="1">The sequence shown here is derived from an EMBL/GenBank/DDBJ whole genome shotgun (WGS) entry which is preliminary data.</text>
</comment>
<dbReference type="EMBL" id="FAVB01000005">
    <property type="protein sequence ID" value="CUU87891.1"/>
    <property type="molecule type" value="Genomic_DNA"/>
</dbReference>
<evidence type="ECO:0000313" key="1">
    <source>
        <dbReference type="EMBL" id="CUU87891.1"/>
    </source>
</evidence>